<accession>A0A238JJ01</accession>
<organism evidence="1 2">
    <name type="scientific">Pelagimonas phthalicica</name>
    <dbReference type="NCBI Taxonomy" id="1037362"/>
    <lineage>
        <taxon>Bacteria</taxon>
        <taxon>Pseudomonadati</taxon>
        <taxon>Pseudomonadota</taxon>
        <taxon>Alphaproteobacteria</taxon>
        <taxon>Rhodobacterales</taxon>
        <taxon>Roseobacteraceae</taxon>
        <taxon>Pelagimonas</taxon>
    </lineage>
</organism>
<dbReference type="SUPFAM" id="SSF54523">
    <property type="entry name" value="Pili subunits"/>
    <property type="match status" value="1"/>
</dbReference>
<protein>
    <submittedName>
        <fullName evidence="1">General secretion pathway protein J</fullName>
    </submittedName>
</protein>
<dbReference type="GO" id="GO:0015628">
    <property type="term" value="P:protein secretion by the type II secretion system"/>
    <property type="evidence" value="ECO:0007669"/>
    <property type="project" value="InterPro"/>
</dbReference>
<dbReference type="Pfam" id="PF11612">
    <property type="entry name" value="T2SSJ"/>
    <property type="match status" value="1"/>
</dbReference>
<dbReference type="GO" id="GO:0015627">
    <property type="term" value="C:type II protein secretion system complex"/>
    <property type="evidence" value="ECO:0007669"/>
    <property type="project" value="InterPro"/>
</dbReference>
<dbReference type="InterPro" id="IPR010055">
    <property type="entry name" value="T2SS_protein-GspJ"/>
</dbReference>
<dbReference type="InterPro" id="IPR045584">
    <property type="entry name" value="Pilin-like"/>
</dbReference>
<dbReference type="AlphaFoldDB" id="A0A238JJ01"/>
<dbReference type="EMBL" id="FXXP01000005">
    <property type="protein sequence ID" value="SMX30455.1"/>
    <property type="molecule type" value="Genomic_DNA"/>
</dbReference>
<gene>
    <name evidence="1" type="ORF">TRP8649_04599</name>
</gene>
<name>A0A238JJ01_9RHOB</name>
<dbReference type="Proteomes" id="UP000225972">
    <property type="component" value="Unassembled WGS sequence"/>
</dbReference>
<keyword evidence="2" id="KW-1185">Reference proteome</keyword>
<reference evidence="2" key="1">
    <citation type="submission" date="2017-05" db="EMBL/GenBank/DDBJ databases">
        <authorList>
            <person name="Rodrigo-Torres L."/>
            <person name="Arahal R. D."/>
            <person name="Lucena T."/>
        </authorList>
    </citation>
    <scope>NUCLEOTIDE SEQUENCE [LARGE SCALE GENOMIC DNA]</scope>
    <source>
        <strain evidence="2">CECT 8649</strain>
    </source>
</reference>
<proteinExistence type="predicted"/>
<evidence type="ECO:0000313" key="2">
    <source>
        <dbReference type="Proteomes" id="UP000225972"/>
    </source>
</evidence>
<dbReference type="OrthoDB" id="7859880at2"/>
<sequence length="207" mass="22649">MIFRRSHPQSAPLPRRSRAGLSLFELLLSLALLAAISAAIASSLGLSLRVYDRSQELDSASTPITARLHLRSYLHKAAVPFLMLPFETGFSGQPERFRFTSLATSGLAPDAAGLRVAVRRDGETLVMQVDQFSDLGAVMRSETRILAETVTDLRFAYYNTAASPPAWQSTWPTSDPNLPQAIRITAAPGSTPDWPDFVVRLRLGVQP</sequence>
<evidence type="ECO:0000313" key="1">
    <source>
        <dbReference type="EMBL" id="SMX30455.1"/>
    </source>
</evidence>
<dbReference type="RefSeq" id="WP_099249550.1">
    <property type="nucleotide sequence ID" value="NZ_FXXP01000005.1"/>
</dbReference>